<feature type="domain" description="SH3" evidence="4">
    <location>
        <begin position="110"/>
        <end position="169"/>
    </location>
</feature>
<dbReference type="Pfam" id="PF00018">
    <property type="entry name" value="SH3_1"/>
    <property type="match status" value="1"/>
</dbReference>
<proteinExistence type="predicted"/>
<sequence>MASDAALEYILSRVRSDIGFLESQSAISSDAARQIRGLLVGGPVQADPSPTSAQMQMPSPAFPTPSVGGGSINGRGAPERTSSFASAAALKRTVPPPAPKQTLPPPSPAPQHPQAKALWDFAGNDSGDLPFKQGDVIDIIDESNPDWWTGRLNGREGMFPSNHVEKVATPVRSPPPPPPSYNSPQIGYSNEKAHYNAPPSGPPARNVYAPPPPSGPPNGGSTYTPYPPPSPYPGPGTYSTPPPPSAPAPAATPAPAEEEKKKKFGGVGGKMRDAAAGGLGFGVGAAVGSSLVSAIF</sequence>
<gene>
    <name evidence="5" type="ORF">BOTBODRAFT_32805</name>
</gene>
<dbReference type="FunFam" id="2.30.30.40:FF:000072">
    <property type="entry name" value="Unconventional Myosin IB"/>
    <property type="match status" value="1"/>
</dbReference>
<evidence type="ECO:0000313" key="6">
    <source>
        <dbReference type="Proteomes" id="UP000027195"/>
    </source>
</evidence>
<feature type="region of interest" description="Disordered" evidence="3">
    <location>
        <begin position="41"/>
        <end position="130"/>
    </location>
</feature>
<evidence type="ECO:0000259" key="4">
    <source>
        <dbReference type="PROSITE" id="PS50002"/>
    </source>
</evidence>
<feature type="compositionally biased region" description="Pro residues" evidence="3">
    <location>
        <begin position="225"/>
        <end position="252"/>
    </location>
</feature>
<keyword evidence="1 2" id="KW-0728">SH3 domain</keyword>
<dbReference type="PANTHER" id="PTHR45929">
    <property type="entry name" value="JAK PATHWAY SIGNAL TRANSDUCTION ADAPTOR MOLECULE"/>
    <property type="match status" value="1"/>
</dbReference>
<evidence type="ECO:0000313" key="5">
    <source>
        <dbReference type="EMBL" id="KDQ14338.1"/>
    </source>
</evidence>
<dbReference type="Gene3D" id="2.30.30.40">
    <property type="entry name" value="SH3 Domains"/>
    <property type="match status" value="1"/>
</dbReference>
<dbReference type="STRING" id="930990.A0A067MF23"/>
<reference evidence="6" key="1">
    <citation type="journal article" date="2014" name="Proc. Natl. Acad. Sci. U.S.A.">
        <title>Extensive sampling of basidiomycete genomes demonstrates inadequacy of the white-rot/brown-rot paradigm for wood decay fungi.</title>
        <authorList>
            <person name="Riley R."/>
            <person name="Salamov A.A."/>
            <person name="Brown D.W."/>
            <person name="Nagy L.G."/>
            <person name="Floudas D."/>
            <person name="Held B.W."/>
            <person name="Levasseur A."/>
            <person name="Lombard V."/>
            <person name="Morin E."/>
            <person name="Otillar R."/>
            <person name="Lindquist E.A."/>
            <person name="Sun H."/>
            <person name="LaButti K.M."/>
            <person name="Schmutz J."/>
            <person name="Jabbour D."/>
            <person name="Luo H."/>
            <person name="Baker S.E."/>
            <person name="Pisabarro A.G."/>
            <person name="Walton J.D."/>
            <person name="Blanchette R.A."/>
            <person name="Henrissat B."/>
            <person name="Martin F."/>
            <person name="Cullen D."/>
            <person name="Hibbett D.S."/>
            <person name="Grigoriev I.V."/>
        </authorList>
    </citation>
    <scope>NUCLEOTIDE SEQUENCE [LARGE SCALE GENOMIC DNA]</scope>
    <source>
        <strain evidence="6">FD-172 SS1</strain>
    </source>
</reference>
<keyword evidence="6" id="KW-1185">Reference proteome</keyword>
<dbReference type="InterPro" id="IPR050670">
    <property type="entry name" value="STAM"/>
</dbReference>
<dbReference type="PANTHER" id="PTHR45929:SF7">
    <property type="entry name" value="LAS SEVENTEEN-BINDING PROTEIN 1"/>
    <property type="match status" value="1"/>
</dbReference>
<evidence type="ECO:0000256" key="1">
    <source>
        <dbReference type="ARBA" id="ARBA00022443"/>
    </source>
</evidence>
<dbReference type="OrthoDB" id="5983572at2759"/>
<dbReference type="AlphaFoldDB" id="A0A067MF23"/>
<feature type="region of interest" description="Disordered" evidence="3">
    <location>
        <begin position="144"/>
        <end position="273"/>
    </location>
</feature>
<dbReference type="PRINTS" id="PR00452">
    <property type="entry name" value="SH3DOMAIN"/>
</dbReference>
<accession>A0A067MF23</accession>
<dbReference type="SMART" id="SM00326">
    <property type="entry name" value="SH3"/>
    <property type="match status" value="1"/>
</dbReference>
<dbReference type="EMBL" id="KL198038">
    <property type="protein sequence ID" value="KDQ14338.1"/>
    <property type="molecule type" value="Genomic_DNA"/>
</dbReference>
<dbReference type="Proteomes" id="UP000027195">
    <property type="component" value="Unassembled WGS sequence"/>
</dbReference>
<dbReference type="InterPro" id="IPR036028">
    <property type="entry name" value="SH3-like_dom_sf"/>
</dbReference>
<organism evidence="5 6">
    <name type="scientific">Botryobasidium botryosum (strain FD-172 SS1)</name>
    <dbReference type="NCBI Taxonomy" id="930990"/>
    <lineage>
        <taxon>Eukaryota</taxon>
        <taxon>Fungi</taxon>
        <taxon>Dikarya</taxon>
        <taxon>Basidiomycota</taxon>
        <taxon>Agaricomycotina</taxon>
        <taxon>Agaricomycetes</taxon>
        <taxon>Cantharellales</taxon>
        <taxon>Botryobasidiaceae</taxon>
        <taxon>Botryobasidium</taxon>
    </lineage>
</organism>
<evidence type="ECO:0000256" key="3">
    <source>
        <dbReference type="SAM" id="MobiDB-lite"/>
    </source>
</evidence>
<evidence type="ECO:0000256" key="2">
    <source>
        <dbReference type="PROSITE-ProRule" id="PRU00192"/>
    </source>
</evidence>
<dbReference type="InParanoid" id="A0A067MF23"/>
<protein>
    <recommendedName>
        <fullName evidence="4">SH3 domain-containing protein</fullName>
    </recommendedName>
</protein>
<feature type="compositionally biased region" description="Pro residues" evidence="3">
    <location>
        <begin position="172"/>
        <end position="181"/>
    </location>
</feature>
<dbReference type="HOGENOM" id="CLU_064552_0_0_1"/>
<feature type="compositionally biased region" description="Polar residues" evidence="3">
    <location>
        <begin position="48"/>
        <end position="57"/>
    </location>
</feature>
<feature type="compositionally biased region" description="Pro residues" evidence="3">
    <location>
        <begin position="94"/>
        <end position="111"/>
    </location>
</feature>
<dbReference type="InterPro" id="IPR001452">
    <property type="entry name" value="SH3_domain"/>
</dbReference>
<dbReference type="PROSITE" id="PS50002">
    <property type="entry name" value="SH3"/>
    <property type="match status" value="1"/>
</dbReference>
<name>A0A067MF23_BOTB1</name>
<dbReference type="SUPFAM" id="SSF50044">
    <property type="entry name" value="SH3-domain"/>
    <property type="match status" value="1"/>
</dbReference>